<dbReference type="RefSeq" id="WP_055192944.1">
    <property type="nucleotide sequence ID" value="NZ_FPBS01000006.1"/>
</dbReference>
<keyword evidence="3" id="KW-1185">Reference proteome</keyword>
<gene>
    <name evidence="2" type="ORF">AKJ29_03080</name>
</gene>
<sequence>MKVLHLIASVNPNQGGPLAFALNMARERETHGHSSLFISTDPPNADWVAAFPFPIVTAPNSRRGIERAVTEHCPSCDVAIVHGLWNFSSIGGYNPLRRNAVPWLLYPHGMLDPYFRRIKPVKHLIKQVYWLLWQGRMLSGAAKVLFTCEEEQTLAQNAFWGHHDYSGIAVRYCAADQKITQPRPVQIPGLPGRDSSRRCLLFLSRIHPKKAVDTLLTAFAEIAHTFPDIDLIIAGPDKNSYADQLKAQAASLGLDGRVFWTGQVAGIEKQTLFAEATAFVLPSHQENFGQVVAEALSAGTPVLISDKVNIHRQVSENGVGLVCEDSLQGTKEMLTRFLSLPDQDRQAMAQAARPTYERLFSVKSAYADLQDQIDEALGADQPCCGGDENGFQQS</sequence>
<dbReference type="Gene3D" id="3.40.50.2000">
    <property type="entry name" value="Glycogen Phosphorylase B"/>
    <property type="match status" value="2"/>
</dbReference>
<dbReference type="AlphaFoldDB" id="A0A0P7KI81"/>
<dbReference type="InterPro" id="IPR050194">
    <property type="entry name" value="Glycosyltransferase_grp1"/>
</dbReference>
<comment type="caution">
    <text evidence="2">The sequence shown here is derived from an EMBL/GenBank/DDBJ whole genome shotgun (WGS) entry which is preliminary data.</text>
</comment>
<dbReference type="Pfam" id="PF00534">
    <property type="entry name" value="Glycos_transf_1"/>
    <property type="match status" value="1"/>
</dbReference>
<evidence type="ECO:0000259" key="1">
    <source>
        <dbReference type="Pfam" id="PF00534"/>
    </source>
</evidence>
<dbReference type="SUPFAM" id="SSF53756">
    <property type="entry name" value="UDP-Glycosyltransferase/glycogen phosphorylase"/>
    <property type="match status" value="1"/>
</dbReference>
<organism evidence="2 3">
    <name type="scientific">Aliiroseovarius crassostreae</name>
    <dbReference type="NCBI Taxonomy" id="154981"/>
    <lineage>
        <taxon>Bacteria</taxon>
        <taxon>Pseudomonadati</taxon>
        <taxon>Pseudomonadota</taxon>
        <taxon>Alphaproteobacteria</taxon>
        <taxon>Rhodobacterales</taxon>
        <taxon>Paracoccaceae</taxon>
        <taxon>Aliiroseovarius</taxon>
    </lineage>
</organism>
<reference evidence="2 3" key="1">
    <citation type="submission" date="2015-09" db="EMBL/GenBank/DDBJ databases">
        <title>Draft genome sequence of Aliiroseovarius crassostreae CV919-312TSm, the causative agent of Roseovarius Oyster Disease (formerly Juvenile Oyster Disease).</title>
        <authorList>
            <person name="Kessner L."/>
            <person name="Spinard E."/>
            <person name="Nelson D."/>
        </authorList>
    </citation>
    <scope>NUCLEOTIDE SEQUENCE [LARGE SCALE GENOMIC DNA]</scope>
    <source>
        <strain evidence="2 3">CV919-312</strain>
    </source>
</reference>
<feature type="domain" description="Glycosyl transferase family 1" evidence="1">
    <location>
        <begin position="194"/>
        <end position="353"/>
    </location>
</feature>
<dbReference type="PANTHER" id="PTHR45947">
    <property type="entry name" value="SULFOQUINOVOSYL TRANSFERASE SQD2"/>
    <property type="match status" value="1"/>
</dbReference>
<evidence type="ECO:0000313" key="2">
    <source>
        <dbReference type="EMBL" id="KPN61613.1"/>
    </source>
</evidence>
<dbReference type="OrthoDB" id="9790710at2"/>
<protein>
    <recommendedName>
        <fullName evidence="1">Glycosyl transferase family 1 domain-containing protein</fullName>
    </recommendedName>
</protein>
<accession>A0A0P7KI81</accession>
<proteinExistence type="predicted"/>
<dbReference type="InterPro" id="IPR001296">
    <property type="entry name" value="Glyco_trans_1"/>
</dbReference>
<dbReference type="EMBL" id="LKBA01000025">
    <property type="protein sequence ID" value="KPN61613.1"/>
    <property type="molecule type" value="Genomic_DNA"/>
</dbReference>
<name>A0A0P7KI81_9RHOB</name>
<dbReference type="Proteomes" id="UP000050471">
    <property type="component" value="Unassembled WGS sequence"/>
</dbReference>
<dbReference type="STRING" id="154981.AKJ29_03080"/>
<dbReference type="PANTHER" id="PTHR45947:SF3">
    <property type="entry name" value="SULFOQUINOVOSYL TRANSFERASE SQD2"/>
    <property type="match status" value="1"/>
</dbReference>
<evidence type="ECO:0000313" key="3">
    <source>
        <dbReference type="Proteomes" id="UP000050471"/>
    </source>
</evidence>
<dbReference type="GO" id="GO:0016757">
    <property type="term" value="F:glycosyltransferase activity"/>
    <property type="evidence" value="ECO:0007669"/>
    <property type="project" value="InterPro"/>
</dbReference>